<feature type="chain" id="PRO_5040850035" evidence="1">
    <location>
        <begin position="29"/>
        <end position="408"/>
    </location>
</feature>
<reference evidence="3" key="1">
    <citation type="submission" date="2022-10" db="EMBL/GenBank/DDBJ databases">
        <title>Two novel species of Flavobacterium.</title>
        <authorList>
            <person name="Liu Q."/>
            <person name="Xin Y.-H."/>
        </authorList>
    </citation>
    <scope>NUCLEOTIDE SEQUENCE</scope>
    <source>
        <strain evidence="3">LS1R49</strain>
    </source>
</reference>
<dbReference type="AlphaFoldDB" id="A0A9X2ZKP6"/>
<dbReference type="PROSITE" id="PS51257">
    <property type="entry name" value="PROKAR_LIPOPROTEIN"/>
    <property type="match status" value="1"/>
</dbReference>
<dbReference type="GO" id="GO:0030247">
    <property type="term" value="F:polysaccharide binding"/>
    <property type="evidence" value="ECO:0007669"/>
    <property type="project" value="InterPro"/>
</dbReference>
<dbReference type="Pfam" id="PF18329">
    <property type="entry name" value="SGBP_B_XBD"/>
    <property type="match status" value="1"/>
</dbReference>
<proteinExistence type="predicted"/>
<evidence type="ECO:0000313" key="4">
    <source>
        <dbReference type="Proteomes" id="UP001151079"/>
    </source>
</evidence>
<keyword evidence="1" id="KW-0732">Signal</keyword>
<gene>
    <name evidence="3" type="ORF">OIU83_17530</name>
</gene>
<dbReference type="Gene3D" id="2.60.40.10">
    <property type="entry name" value="Immunoglobulins"/>
    <property type="match status" value="2"/>
</dbReference>
<dbReference type="InterPro" id="IPR013783">
    <property type="entry name" value="Ig-like_fold"/>
</dbReference>
<dbReference type="EMBL" id="JAOZEW010000020">
    <property type="protein sequence ID" value="MCV9929468.1"/>
    <property type="molecule type" value="Genomic_DNA"/>
</dbReference>
<dbReference type="Proteomes" id="UP001151079">
    <property type="component" value="Unassembled WGS sequence"/>
</dbReference>
<evidence type="ECO:0000313" key="3">
    <source>
        <dbReference type="EMBL" id="MCV9929468.1"/>
    </source>
</evidence>
<feature type="signal peptide" evidence="1">
    <location>
        <begin position="1"/>
        <end position="28"/>
    </location>
</feature>
<accession>A0A9X2ZKP6</accession>
<name>A0A9X2ZKP6_9FLAO</name>
<protein>
    <submittedName>
        <fullName evidence="3">Glycan-binding surface protein</fullName>
    </submittedName>
</protein>
<evidence type="ECO:0000259" key="2">
    <source>
        <dbReference type="Pfam" id="PF18329"/>
    </source>
</evidence>
<dbReference type="InterPro" id="IPR040475">
    <property type="entry name" value="SGBP_B_XBD"/>
</dbReference>
<comment type="caution">
    <text evidence="3">The sequence shown here is derived from an EMBL/GenBank/DDBJ whole genome shotgun (WGS) entry which is preliminary data.</text>
</comment>
<sequence>MKKLLNNRINHLLFLSMMMMITMLTSCNNDDDSNGAPVITEVRNYAAAPNDTLVNKLVPGQWVVLKGSNLKNAVKIAFNGVAAQFDAGLFSDTYAVVQIPFVIPFPSVPENQLNTIEVVTTGGSTIFNIDIVAGPPVLAGISNENPVEGEIVTVYGTNLFLISEFSFGGAAISDYISKDDGTAISFVVPNITTSGPLKITTASGKILTIFNVNDLTTGMLCNFDTIGSMAWGTSTSNNDPDFPGNHGWYPILNTGILSAGNGNWWEGGRSINIENGSEWVATADLDLDIDQFLLKFELNVPGNWNDTSIFILRDYNWDFIARFEPWKLSETKTTNFTTAGKWVTVTIPLTEFRTKKDGKDGTGNSAISLSELFGTKKKTINFFTMNNGDKPTAGLRAGIDNIRVVKIK</sequence>
<keyword evidence="4" id="KW-1185">Reference proteome</keyword>
<feature type="domain" description="Surface glycan-binding protein B xyloglucan binding" evidence="2">
    <location>
        <begin position="216"/>
        <end position="406"/>
    </location>
</feature>
<organism evidence="3 4">
    <name type="scientific">Flavobacterium shii</name>
    <dbReference type="NCBI Taxonomy" id="2987687"/>
    <lineage>
        <taxon>Bacteria</taxon>
        <taxon>Pseudomonadati</taxon>
        <taxon>Bacteroidota</taxon>
        <taxon>Flavobacteriia</taxon>
        <taxon>Flavobacteriales</taxon>
        <taxon>Flavobacteriaceae</taxon>
        <taxon>Flavobacterium</taxon>
    </lineage>
</organism>
<evidence type="ECO:0000256" key="1">
    <source>
        <dbReference type="SAM" id="SignalP"/>
    </source>
</evidence>
<dbReference type="RefSeq" id="WP_264207555.1">
    <property type="nucleotide sequence ID" value="NZ_JAOZEW010000020.1"/>
</dbReference>